<keyword evidence="8" id="KW-1185">Reference proteome</keyword>
<protein>
    <submittedName>
        <fullName evidence="7">Siderophore biosynthesis protein</fullName>
    </submittedName>
</protein>
<dbReference type="GO" id="GO:0005524">
    <property type="term" value="F:ATP binding"/>
    <property type="evidence" value="ECO:0007669"/>
    <property type="project" value="UniProtKB-UniRule"/>
</dbReference>
<evidence type="ECO:0000256" key="3">
    <source>
        <dbReference type="ARBA" id="ARBA00022840"/>
    </source>
</evidence>
<keyword evidence="2 4" id="KW-0547">Nucleotide-binding</keyword>
<dbReference type="PROSITE" id="PS50975">
    <property type="entry name" value="ATP_GRASP"/>
    <property type="match status" value="1"/>
</dbReference>
<dbReference type="GO" id="GO:0016874">
    <property type="term" value="F:ligase activity"/>
    <property type="evidence" value="ECO:0007669"/>
    <property type="project" value="UniProtKB-KW"/>
</dbReference>
<evidence type="ECO:0000256" key="1">
    <source>
        <dbReference type="ARBA" id="ARBA00022598"/>
    </source>
</evidence>
<evidence type="ECO:0000256" key="2">
    <source>
        <dbReference type="ARBA" id="ARBA00022741"/>
    </source>
</evidence>
<accession>A0A1V4CX48</accession>
<evidence type="ECO:0000259" key="6">
    <source>
        <dbReference type="PROSITE" id="PS50975"/>
    </source>
</evidence>
<dbReference type="EMBL" id="LAKD02000105">
    <property type="protein sequence ID" value="OPF72351.1"/>
    <property type="molecule type" value="Genomic_DNA"/>
</dbReference>
<proteinExistence type="predicted"/>
<evidence type="ECO:0000256" key="4">
    <source>
        <dbReference type="PROSITE-ProRule" id="PRU00409"/>
    </source>
</evidence>
<dbReference type="PANTHER" id="PTHR43585">
    <property type="entry name" value="FUMIPYRROLE BIOSYNTHESIS PROTEIN C"/>
    <property type="match status" value="1"/>
</dbReference>
<dbReference type="Gene3D" id="3.40.50.20">
    <property type="match status" value="1"/>
</dbReference>
<dbReference type="Proteomes" id="UP000033615">
    <property type="component" value="Unassembled WGS sequence"/>
</dbReference>
<keyword evidence="3 4" id="KW-0067">ATP-binding</keyword>
<dbReference type="InterPro" id="IPR011761">
    <property type="entry name" value="ATP-grasp"/>
</dbReference>
<dbReference type="Gene3D" id="3.30.1490.20">
    <property type="entry name" value="ATP-grasp fold, A domain"/>
    <property type="match status" value="1"/>
</dbReference>
<dbReference type="PANTHER" id="PTHR43585:SF2">
    <property type="entry name" value="ATP-GRASP ENZYME FSQD"/>
    <property type="match status" value="1"/>
</dbReference>
<feature type="domain" description="ATP-grasp" evidence="6">
    <location>
        <begin position="168"/>
        <end position="361"/>
    </location>
</feature>
<dbReference type="RefSeq" id="WP_046086447.1">
    <property type="nucleotide sequence ID" value="NZ_LAKD02000105.1"/>
</dbReference>
<dbReference type="GO" id="GO:0046872">
    <property type="term" value="F:metal ion binding"/>
    <property type="evidence" value="ECO:0007669"/>
    <property type="project" value="InterPro"/>
</dbReference>
<dbReference type="OrthoDB" id="24041at2"/>
<dbReference type="InterPro" id="IPR052032">
    <property type="entry name" value="ATP-dep_AA_Ligase"/>
</dbReference>
<evidence type="ECO:0000256" key="5">
    <source>
        <dbReference type="SAM" id="MobiDB-lite"/>
    </source>
</evidence>
<evidence type="ECO:0000313" key="8">
    <source>
        <dbReference type="Proteomes" id="UP000033615"/>
    </source>
</evidence>
<name>A0A1V4CX48_9ACTN</name>
<organism evidence="7 8">
    <name type="scientific">Streptomyces antioxidans</name>
    <dbReference type="NCBI Taxonomy" id="1507734"/>
    <lineage>
        <taxon>Bacteria</taxon>
        <taxon>Bacillati</taxon>
        <taxon>Actinomycetota</taxon>
        <taxon>Actinomycetes</taxon>
        <taxon>Kitasatosporales</taxon>
        <taxon>Streptomycetaceae</taxon>
        <taxon>Streptomyces</taxon>
    </lineage>
</organism>
<feature type="compositionally biased region" description="Low complexity" evidence="5">
    <location>
        <begin position="16"/>
        <end position="26"/>
    </location>
</feature>
<dbReference type="Gene3D" id="3.30.470.20">
    <property type="entry name" value="ATP-grasp fold, B domain"/>
    <property type="match status" value="1"/>
</dbReference>
<sequence length="457" mass="49567">MNENDLDAASRPFSSPALHGTSAAPAAPAPPPGRGRGHRLHLLALNPTDSVTEGFLPAAARLGLAVTLLTDQPEAHERAYAQQEEGMEGASPRPAPDFPALDIVPCDVRDYAEVISRIAADGHRHRPRAVFTNSDHLQAQAALAAQYFGLPGKDWRAALRTKNKAELRRALAAAGPDVADPVWSAELATGQDPATLAGLDAPYPCVLKPREGVASEDVVLVADADELVRRCAEIRERRPGAALVVEEFLNGELRTLETLGDGRTLHVLGAFRTELSPPPHFIEERLHLLPAPPPQPHTDQVLAQLRALGVGFGVCHTEYVAQGDRARLIEVNYRAIGDQCDLVLAELLGIPLFEYVLRTHMGEPLPDDLGARTDGRVRMEYVTADRAGRLAAAPPASVTERDGVRLDYRPLRGIGEEHPLHRTNRDFLGVLRATGTDQGRIDAEVARFLAAHRWEIV</sequence>
<comment type="caution">
    <text evidence="7">The sequence shown here is derived from an EMBL/GenBank/DDBJ whole genome shotgun (WGS) entry which is preliminary data.</text>
</comment>
<dbReference type="Pfam" id="PF13535">
    <property type="entry name" value="ATP-grasp_4"/>
    <property type="match status" value="1"/>
</dbReference>
<evidence type="ECO:0000313" key="7">
    <source>
        <dbReference type="EMBL" id="OPF72351.1"/>
    </source>
</evidence>
<keyword evidence="1" id="KW-0436">Ligase</keyword>
<gene>
    <name evidence="7" type="ORF">VT50_0231460</name>
</gene>
<dbReference type="SUPFAM" id="SSF56059">
    <property type="entry name" value="Glutathione synthetase ATP-binding domain-like"/>
    <property type="match status" value="1"/>
</dbReference>
<feature type="region of interest" description="Disordered" evidence="5">
    <location>
        <begin position="1"/>
        <end position="39"/>
    </location>
</feature>
<reference evidence="7" key="1">
    <citation type="submission" date="2016-12" db="EMBL/GenBank/DDBJ databases">
        <title>Genome sequence of Streptomyces antioxidans MUSC 164.</title>
        <authorList>
            <person name="Lee L.-H."/>
            <person name="Ser H.-L."/>
        </authorList>
    </citation>
    <scope>NUCLEOTIDE SEQUENCE [LARGE SCALE GENOMIC DNA]</scope>
    <source>
        <strain evidence="7">MUSC 164</strain>
    </source>
</reference>
<dbReference type="AlphaFoldDB" id="A0A1V4CX48"/>
<dbReference type="InterPro" id="IPR013815">
    <property type="entry name" value="ATP_grasp_subdomain_1"/>
</dbReference>